<name>A0A2W5PFF8_VARPD</name>
<evidence type="ECO:0000256" key="4">
    <source>
        <dbReference type="ARBA" id="ARBA00022801"/>
    </source>
</evidence>
<evidence type="ECO:0000259" key="7">
    <source>
        <dbReference type="PROSITE" id="PS51462"/>
    </source>
</evidence>
<accession>A0A2W5PFF8</accession>
<sequence length="290" mass="31350">MPSPDPSLPPVAIRASATVLMVRDGPAGLEVFMIQRHAGSDVHGGSYVFPGGKVDAADAAPGLRAHLDLAPPALCARLHEPELGEAAAVALHVAAVREALEECGVLFARGEPDVVAAARAPVDERFDSWVARQHLQLSVGALHPFARWITPENSVSSPGRRFDTRFFVAALPEGQEATHDNHEAVHSVWLRPHDALQRYWDGEIALVPPQIMSLAQLGRAADVASLLAETAARPPHTVRPHVCQVEGVTTMAYPGDPLHGERERVMPGPLRLLVRGRRFEPVDGFDGFRR</sequence>
<dbReference type="EMBL" id="QFPP01000583">
    <property type="protein sequence ID" value="PZQ63754.1"/>
    <property type="molecule type" value="Genomic_DNA"/>
</dbReference>
<dbReference type="PANTHER" id="PTHR12318">
    <property type="entry name" value="TESTOSTERONE-REGULATED PROTEIN RP2"/>
    <property type="match status" value="1"/>
</dbReference>
<dbReference type="PANTHER" id="PTHR12318:SF0">
    <property type="entry name" value="ACYL-COENZYME A DIPHOSPHATASE NUDT19"/>
    <property type="match status" value="1"/>
</dbReference>
<comment type="cofactor">
    <cofactor evidence="1">
        <name>Mn(2+)</name>
        <dbReference type="ChEBI" id="CHEBI:29035"/>
    </cofactor>
</comment>
<protein>
    <submittedName>
        <fullName evidence="8">NUDIX hydrolase</fullName>
    </submittedName>
</protein>
<reference evidence="8 9" key="1">
    <citation type="submission" date="2017-08" db="EMBL/GenBank/DDBJ databases">
        <title>Infants hospitalized years apart are colonized by the same room-sourced microbial strains.</title>
        <authorList>
            <person name="Brooks B."/>
            <person name="Olm M.R."/>
            <person name="Firek B.A."/>
            <person name="Baker R."/>
            <person name="Thomas B.C."/>
            <person name="Morowitz M.J."/>
            <person name="Banfield J.F."/>
        </authorList>
    </citation>
    <scope>NUCLEOTIDE SEQUENCE [LARGE SCALE GENOMIC DNA]</scope>
    <source>
        <strain evidence="8">S2_005_003_R2_41</strain>
    </source>
</reference>
<feature type="domain" description="Nudix hydrolase" evidence="7">
    <location>
        <begin position="12"/>
        <end position="212"/>
    </location>
</feature>
<dbReference type="AlphaFoldDB" id="A0A2W5PFF8"/>
<evidence type="ECO:0000313" key="8">
    <source>
        <dbReference type="EMBL" id="PZQ63754.1"/>
    </source>
</evidence>
<evidence type="ECO:0000313" key="9">
    <source>
        <dbReference type="Proteomes" id="UP000249135"/>
    </source>
</evidence>
<dbReference type="InterPro" id="IPR000086">
    <property type="entry name" value="NUDIX_hydrolase_dom"/>
</dbReference>
<comment type="cofactor">
    <cofactor evidence="2">
        <name>Mg(2+)</name>
        <dbReference type="ChEBI" id="CHEBI:18420"/>
    </cofactor>
</comment>
<keyword evidence="5" id="KW-0460">Magnesium</keyword>
<organism evidence="8 9">
    <name type="scientific">Variovorax paradoxus</name>
    <dbReference type="NCBI Taxonomy" id="34073"/>
    <lineage>
        <taxon>Bacteria</taxon>
        <taxon>Pseudomonadati</taxon>
        <taxon>Pseudomonadota</taxon>
        <taxon>Betaproteobacteria</taxon>
        <taxon>Burkholderiales</taxon>
        <taxon>Comamonadaceae</taxon>
        <taxon>Variovorax</taxon>
    </lineage>
</organism>
<evidence type="ECO:0000256" key="2">
    <source>
        <dbReference type="ARBA" id="ARBA00001946"/>
    </source>
</evidence>
<keyword evidence="3" id="KW-0479">Metal-binding</keyword>
<evidence type="ECO:0000256" key="1">
    <source>
        <dbReference type="ARBA" id="ARBA00001936"/>
    </source>
</evidence>
<gene>
    <name evidence="8" type="ORF">DI563_27460</name>
</gene>
<dbReference type="Gene3D" id="3.90.79.10">
    <property type="entry name" value="Nucleoside Triphosphate Pyrophosphohydrolase"/>
    <property type="match status" value="1"/>
</dbReference>
<evidence type="ECO:0000256" key="3">
    <source>
        <dbReference type="ARBA" id="ARBA00022723"/>
    </source>
</evidence>
<proteinExistence type="predicted"/>
<dbReference type="GO" id="GO:0016818">
    <property type="term" value="F:hydrolase activity, acting on acid anhydrides, in phosphorus-containing anhydrides"/>
    <property type="evidence" value="ECO:0007669"/>
    <property type="project" value="InterPro"/>
</dbReference>
<dbReference type="CDD" id="cd18870">
    <property type="entry name" value="NUDIX_AcylCoAdiphos_Nudt19"/>
    <property type="match status" value="1"/>
</dbReference>
<evidence type="ECO:0000256" key="5">
    <source>
        <dbReference type="ARBA" id="ARBA00022842"/>
    </source>
</evidence>
<dbReference type="Proteomes" id="UP000249135">
    <property type="component" value="Unassembled WGS sequence"/>
</dbReference>
<keyword evidence="6" id="KW-0464">Manganese</keyword>
<dbReference type="PROSITE" id="PS51462">
    <property type="entry name" value="NUDIX"/>
    <property type="match status" value="1"/>
</dbReference>
<dbReference type="InterPro" id="IPR015797">
    <property type="entry name" value="NUDIX_hydrolase-like_dom_sf"/>
</dbReference>
<comment type="caution">
    <text evidence="8">The sequence shown here is derived from an EMBL/GenBank/DDBJ whole genome shotgun (WGS) entry which is preliminary data.</text>
</comment>
<keyword evidence="4 8" id="KW-0378">Hydrolase</keyword>
<dbReference type="SUPFAM" id="SSF55811">
    <property type="entry name" value="Nudix"/>
    <property type="match status" value="1"/>
</dbReference>
<evidence type="ECO:0000256" key="6">
    <source>
        <dbReference type="ARBA" id="ARBA00023211"/>
    </source>
</evidence>
<dbReference type="InterPro" id="IPR039121">
    <property type="entry name" value="NUDT19"/>
</dbReference>
<dbReference type="GO" id="GO:0046872">
    <property type="term" value="F:metal ion binding"/>
    <property type="evidence" value="ECO:0007669"/>
    <property type="project" value="UniProtKB-KW"/>
</dbReference>